<dbReference type="InterPro" id="IPR011050">
    <property type="entry name" value="Pectin_lyase_fold/virulence"/>
</dbReference>
<keyword evidence="1" id="KW-0732">Signal</keyword>
<evidence type="ECO:0000256" key="1">
    <source>
        <dbReference type="SAM" id="SignalP"/>
    </source>
</evidence>
<name>A0A5C6DA84_9BACT</name>
<protein>
    <submittedName>
        <fullName evidence="3">Pectate lyase superfamily protein</fullName>
    </submittedName>
</protein>
<organism evidence="3 4">
    <name type="scientific">Novipirellula artificiosorum</name>
    <dbReference type="NCBI Taxonomy" id="2528016"/>
    <lineage>
        <taxon>Bacteria</taxon>
        <taxon>Pseudomonadati</taxon>
        <taxon>Planctomycetota</taxon>
        <taxon>Planctomycetia</taxon>
        <taxon>Pirellulales</taxon>
        <taxon>Pirellulaceae</taxon>
        <taxon>Novipirellula</taxon>
    </lineage>
</organism>
<dbReference type="InterPro" id="IPR024535">
    <property type="entry name" value="RHGA/B-epi-like_pectate_lyase"/>
</dbReference>
<evidence type="ECO:0000313" key="4">
    <source>
        <dbReference type="Proteomes" id="UP000319143"/>
    </source>
</evidence>
<keyword evidence="3" id="KW-0456">Lyase</keyword>
<gene>
    <name evidence="3" type="ORF">Poly41_59840</name>
</gene>
<dbReference type="GO" id="GO:0016829">
    <property type="term" value="F:lyase activity"/>
    <property type="evidence" value="ECO:0007669"/>
    <property type="project" value="UniProtKB-KW"/>
</dbReference>
<accession>A0A5C6DA84</accession>
<evidence type="ECO:0000313" key="3">
    <source>
        <dbReference type="EMBL" id="TWU31749.1"/>
    </source>
</evidence>
<dbReference type="EMBL" id="SJPV01000015">
    <property type="protein sequence ID" value="TWU31749.1"/>
    <property type="molecule type" value="Genomic_DNA"/>
</dbReference>
<feature type="signal peptide" evidence="1">
    <location>
        <begin position="1"/>
        <end position="20"/>
    </location>
</feature>
<dbReference type="AlphaFoldDB" id="A0A5C6DA84"/>
<evidence type="ECO:0000259" key="2">
    <source>
        <dbReference type="Pfam" id="PF12708"/>
    </source>
</evidence>
<keyword evidence="4" id="KW-1185">Reference proteome</keyword>
<dbReference type="RefSeq" id="WP_197231740.1">
    <property type="nucleotide sequence ID" value="NZ_SJPV01000015.1"/>
</dbReference>
<dbReference type="SUPFAM" id="SSF51126">
    <property type="entry name" value="Pectin lyase-like"/>
    <property type="match status" value="2"/>
</dbReference>
<feature type="domain" description="Rhamnogalacturonase A/B/Epimerase-like pectate lyase" evidence="2">
    <location>
        <begin position="406"/>
        <end position="470"/>
    </location>
</feature>
<dbReference type="Gene3D" id="2.160.20.10">
    <property type="entry name" value="Single-stranded right-handed beta-helix, Pectin lyase-like"/>
    <property type="match status" value="2"/>
</dbReference>
<dbReference type="Proteomes" id="UP000319143">
    <property type="component" value="Unassembled WGS sequence"/>
</dbReference>
<dbReference type="InterPro" id="IPR012334">
    <property type="entry name" value="Pectin_lyas_fold"/>
</dbReference>
<feature type="chain" id="PRO_5022926494" evidence="1">
    <location>
        <begin position="21"/>
        <end position="677"/>
    </location>
</feature>
<dbReference type="InterPro" id="IPR051801">
    <property type="entry name" value="GH28_Enzymes"/>
</dbReference>
<dbReference type="PANTHER" id="PTHR31339">
    <property type="entry name" value="PECTIN LYASE-RELATED"/>
    <property type="match status" value="1"/>
</dbReference>
<dbReference type="Pfam" id="PF12708">
    <property type="entry name" value="Pect-lyase_RHGA_epim"/>
    <property type="match status" value="2"/>
</dbReference>
<proteinExistence type="predicted"/>
<feature type="domain" description="Rhamnogalacturonase A/B/Epimerase-like pectate lyase" evidence="2">
    <location>
        <begin position="45"/>
        <end position="241"/>
    </location>
</feature>
<sequence length="677" mass="74042" precursor="true">MNRRLLTKLLLTLFWGSTLLADKIERANPSLPEGFLDITKAPYFADASGTTDSTDAIQRAVNDARDQWKACFFPEGTYLISDTISCEQLVRKLDRPRSTDNRTQHYWDLDNRIVMIGSTRGKRPVLKLSNDAEGFDDSRNPKLAVWIWAQTRDDAPGNQEPIWGKEQPNISFSHIFKGIDIDIRGHAGAIGIRHSGSQGSTLQDVTVNAEGAYAGLSNCCGQGGGTYNVEVVGGTYGITIDRESRFPLLVGCSLRDQTAACVHLVKPNQMPTLIVGSSLKPAGTTAIQFPTLGDCAGVSLVDCVVEMPAVGDLCASLQNENIFLEDVIVRGVGAVRSSRKPRLPSDRWTHIHQYSEARGDAVRMVNGETSAETVFVFEAATEASVLDAMRQRHYPPMPSLEDNEVVSVRDFGAKGDGKTDDTQAFRSAIAASDQVFVPPGNYHMTGQLALRHATQLFGVAAGITSIGNMAVTERGSKRVSNASGFTITTPRDPNARPLLAFLSVRGQVQWNSGKGTCMLAPARMQFSATGGGKIFGAMARGGPMVFKGTRQPLEFYALNVERVSQNPQSIFDDCRDVRVYFFKVEAGSLNREEHPDANTPCRIQDSRNVRVYCMYGVVRHLTPDRPMMEIVNCDDVQVSQLQAFHPGVFPHLVEASGGQQFKIPSSSPCALFLRDQE</sequence>
<reference evidence="3 4" key="1">
    <citation type="submission" date="2019-02" db="EMBL/GenBank/DDBJ databases">
        <title>Deep-cultivation of Planctomycetes and their phenomic and genomic characterization uncovers novel biology.</title>
        <authorList>
            <person name="Wiegand S."/>
            <person name="Jogler M."/>
            <person name="Boedeker C."/>
            <person name="Pinto D."/>
            <person name="Vollmers J."/>
            <person name="Rivas-Marin E."/>
            <person name="Kohn T."/>
            <person name="Peeters S.H."/>
            <person name="Heuer A."/>
            <person name="Rast P."/>
            <person name="Oberbeckmann S."/>
            <person name="Bunk B."/>
            <person name="Jeske O."/>
            <person name="Meyerdierks A."/>
            <person name="Storesund J.E."/>
            <person name="Kallscheuer N."/>
            <person name="Luecker S."/>
            <person name="Lage O.M."/>
            <person name="Pohl T."/>
            <person name="Merkel B.J."/>
            <person name="Hornburger P."/>
            <person name="Mueller R.-W."/>
            <person name="Bruemmer F."/>
            <person name="Labrenz M."/>
            <person name="Spormann A.M."/>
            <person name="Op Den Camp H."/>
            <person name="Overmann J."/>
            <person name="Amann R."/>
            <person name="Jetten M.S.M."/>
            <person name="Mascher T."/>
            <person name="Medema M.H."/>
            <person name="Devos D.P."/>
            <person name="Kaster A.-K."/>
            <person name="Ovreas L."/>
            <person name="Rohde M."/>
            <person name="Galperin M.Y."/>
            <person name="Jogler C."/>
        </authorList>
    </citation>
    <scope>NUCLEOTIDE SEQUENCE [LARGE SCALE GENOMIC DNA]</scope>
    <source>
        <strain evidence="3 4">Poly41</strain>
    </source>
</reference>
<comment type="caution">
    <text evidence="3">The sequence shown here is derived from an EMBL/GenBank/DDBJ whole genome shotgun (WGS) entry which is preliminary data.</text>
</comment>